<protein>
    <recommendedName>
        <fullName evidence="10">Wax synthase domain-containing protein</fullName>
    </recommendedName>
</protein>
<dbReference type="EMBL" id="KN834792">
    <property type="protein sequence ID" value="KIK57268.1"/>
    <property type="molecule type" value="Genomic_DNA"/>
</dbReference>
<comment type="pathway">
    <text evidence="2">Secondary metabolite biosynthesis.</text>
</comment>
<comment type="subcellular location">
    <subcellularLocation>
        <location evidence="1">Membrane</location>
        <topology evidence="1">Multi-pass membrane protein</topology>
    </subcellularLocation>
</comment>
<dbReference type="GO" id="GO:0008374">
    <property type="term" value="F:O-acyltransferase activity"/>
    <property type="evidence" value="ECO:0007669"/>
    <property type="project" value="InterPro"/>
</dbReference>
<evidence type="ECO:0000256" key="4">
    <source>
        <dbReference type="ARBA" id="ARBA00022679"/>
    </source>
</evidence>
<proteinExistence type="inferred from homology"/>
<organism evidence="11 12">
    <name type="scientific">Collybiopsis luxurians FD-317 M1</name>
    <dbReference type="NCBI Taxonomy" id="944289"/>
    <lineage>
        <taxon>Eukaryota</taxon>
        <taxon>Fungi</taxon>
        <taxon>Dikarya</taxon>
        <taxon>Basidiomycota</taxon>
        <taxon>Agaricomycotina</taxon>
        <taxon>Agaricomycetes</taxon>
        <taxon>Agaricomycetidae</taxon>
        <taxon>Agaricales</taxon>
        <taxon>Marasmiineae</taxon>
        <taxon>Omphalotaceae</taxon>
        <taxon>Collybiopsis</taxon>
        <taxon>Collybiopsis luxurians</taxon>
    </lineage>
</organism>
<keyword evidence="6 9" id="KW-1133">Transmembrane helix</keyword>
<keyword evidence="12" id="KW-1185">Reference proteome</keyword>
<feature type="transmembrane region" description="Helical" evidence="9">
    <location>
        <begin position="391"/>
        <end position="408"/>
    </location>
</feature>
<comment type="similarity">
    <text evidence="3">Belongs to the wax synthase family.</text>
</comment>
<feature type="compositionally biased region" description="Basic and acidic residues" evidence="8">
    <location>
        <begin position="140"/>
        <end position="149"/>
    </location>
</feature>
<feature type="transmembrane region" description="Helical" evidence="9">
    <location>
        <begin position="361"/>
        <end position="379"/>
    </location>
</feature>
<evidence type="ECO:0000256" key="2">
    <source>
        <dbReference type="ARBA" id="ARBA00005179"/>
    </source>
</evidence>
<name>A0A0D0CPK2_9AGAR</name>
<dbReference type="GO" id="GO:0006629">
    <property type="term" value="P:lipid metabolic process"/>
    <property type="evidence" value="ECO:0007669"/>
    <property type="project" value="InterPro"/>
</dbReference>
<dbReference type="GO" id="GO:0016020">
    <property type="term" value="C:membrane"/>
    <property type="evidence" value="ECO:0007669"/>
    <property type="project" value="UniProtKB-SubCell"/>
</dbReference>
<dbReference type="OrthoDB" id="1077582at2759"/>
<reference evidence="11 12" key="1">
    <citation type="submission" date="2014-04" db="EMBL/GenBank/DDBJ databases">
        <title>Evolutionary Origins and Diversification of the Mycorrhizal Mutualists.</title>
        <authorList>
            <consortium name="DOE Joint Genome Institute"/>
            <consortium name="Mycorrhizal Genomics Consortium"/>
            <person name="Kohler A."/>
            <person name="Kuo A."/>
            <person name="Nagy L.G."/>
            <person name="Floudas D."/>
            <person name="Copeland A."/>
            <person name="Barry K.W."/>
            <person name="Cichocki N."/>
            <person name="Veneault-Fourrey C."/>
            <person name="LaButti K."/>
            <person name="Lindquist E.A."/>
            <person name="Lipzen A."/>
            <person name="Lundell T."/>
            <person name="Morin E."/>
            <person name="Murat C."/>
            <person name="Riley R."/>
            <person name="Ohm R."/>
            <person name="Sun H."/>
            <person name="Tunlid A."/>
            <person name="Henrissat B."/>
            <person name="Grigoriev I.V."/>
            <person name="Hibbett D.S."/>
            <person name="Martin F."/>
        </authorList>
    </citation>
    <scope>NUCLEOTIDE SEQUENCE [LARGE SCALE GENOMIC DNA]</scope>
    <source>
        <strain evidence="11 12">FD-317 M1</strain>
    </source>
</reference>
<dbReference type="Pfam" id="PF13813">
    <property type="entry name" value="MBOAT_2"/>
    <property type="match status" value="1"/>
</dbReference>
<evidence type="ECO:0000259" key="10">
    <source>
        <dbReference type="Pfam" id="PF13813"/>
    </source>
</evidence>
<dbReference type="InterPro" id="IPR032805">
    <property type="entry name" value="Wax_synthase_dom"/>
</dbReference>
<dbReference type="AlphaFoldDB" id="A0A0D0CPK2"/>
<feature type="region of interest" description="Disordered" evidence="8">
    <location>
        <begin position="118"/>
        <end position="155"/>
    </location>
</feature>
<evidence type="ECO:0000256" key="1">
    <source>
        <dbReference type="ARBA" id="ARBA00004141"/>
    </source>
</evidence>
<dbReference type="PANTHER" id="PTHR31595:SF57">
    <property type="entry name" value="OS04G0481900 PROTEIN"/>
    <property type="match status" value="1"/>
</dbReference>
<dbReference type="PANTHER" id="PTHR31595">
    <property type="entry name" value="LONG-CHAIN-ALCOHOL O-FATTY-ACYLTRANSFERASE 3-RELATED"/>
    <property type="match status" value="1"/>
</dbReference>
<evidence type="ECO:0000256" key="3">
    <source>
        <dbReference type="ARBA" id="ARBA00007282"/>
    </source>
</evidence>
<dbReference type="InterPro" id="IPR044851">
    <property type="entry name" value="Wax_synthase"/>
</dbReference>
<feature type="transmembrane region" description="Helical" evidence="9">
    <location>
        <begin position="257"/>
        <end position="281"/>
    </location>
</feature>
<feature type="domain" description="Wax synthase" evidence="10">
    <location>
        <begin position="289"/>
        <end position="367"/>
    </location>
</feature>
<dbReference type="Proteomes" id="UP000053593">
    <property type="component" value="Unassembled WGS sequence"/>
</dbReference>
<sequence>MTSYYRLRQEILQGYKDFFRLIIPEPSDRIPITPASFPYTLSYFLPFLFLAYLSRRPNTYLIRLLLLPTVITSTLACAFRYCWTIPSLNVYNWGQALAAEVVIAKALEYSLTPAGMLRVGESRPNQPKGKERATSNGHARHVDEPHPESEPETLTSSLSSSSLLAPFRDAIHLSHEMRGLGWKFSAGTHFPAPTRPLERNKFFRATFSSFMQHLLLLDFLESIIKLFPRVGAPEGGSMFYQNLPIPQRYIVSTTIHLITGTALLSGFHMVYDLFTLIAVYLCNDSPASWRPVMDHPWSSDSMHVFWAKRWHQLLKRTFVVYGGFPGKWIAGDVGAVFGTFIASGLFHECAIYAMGRGFDPIVPLFFTLQGPILILEKLWRIVTGRRVRGWAGRLWVYFVMFFLAQPMIDSWHRRGLGGGMVIPPFISPAKLILPYVVRGFNATVLTK</sequence>
<evidence type="ECO:0000256" key="8">
    <source>
        <dbReference type="SAM" id="MobiDB-lite"/>
    </source>
</evidence>
<feature type="transmembrane region" description="Helical" evidence="9">
    <location>
        <begin position="60"/>
        <end position="81"/>
    </location>
</feature>
<dbReference type="HOGENOM" id="CLU_034105_1_0_1"/>
<evidence type="ECO:0000256" key="6">
    <source>
        <dbReference type="ARBA" id="ARBA00022989"/>
    </source>
</evidence>
<evidence type="ECO:0000256" key="9">
    <source>
        <dbReference type="SAM" id="Phobius"/>
    </source>
</evidence>
<keyword evidence="5 9" id="KW-0812">Transmembrane</keyword>
<gene>
    <name evidence="11" type="ORF">GYMLUDRAFT_766925</name>
</gene>
<accession>A0A0D0CPK2</accession>
<keyword evidence="7 9" id="KW-0472">Membrane</keyword>
<evidence type="ECO:0000256" key="7">
    <source>
        <dbReference type="ARBA" id="ARBA00023136"/>
    </source>
</evidence>
<feature type="transmembrane region" description="Helical" evidence="9">
    <location>
        <begin position="318"/>
        <end position="341"/>
    </location>
</feature>
<feature type="transmembrane region" description="Helical" evidence="9">
    <location>
        <begin position="36"/>
        <end position="53"/>
    </location>
</feature>
<keyword evidence="4" id="KW-0808">Transferase</keyword>
<evidence type="ECO:0000313" key="11">
    <source>
        <dbReference type="EMBL" id="KIK57268.1"/>
    </source>
</evidence>
<evidence type="ECO:0000256" key="5">
    <source>
        <dbReference type="ARBA" id="ARBA00022692"/>
    </source>
</evidence>
<evidence type="ECO:0000313" key="12">
    <source>
        <dbReference type="Proteomes" id="UP000053593"/>
    </source>
</evidence>